<keyword evidence="5" id="KW-0813">Transport</keyword>
<proteinExistence type="inferred from homology"/>
<organism evidence="7 8">
    <name type="scientific">Wenzhouxiangella marina</name>
    <dbReference type="NCBI Taxonomy" id="1579979"/>
    <lineage>
        <taxon>Bacteria</taxon>
        <taxon>Pseudomonadati</taxon>
        <taxon>Pseudomonadota</taxon>
        <taxon>Gammaproteobacteria</taxon>
        <taxon>Chromatiales</taxon>
        <taxon>Wenzhouxiangellaceae</taxon>
        <taxon>Wenzhouxiangella</taxon>
    </lineage>
</organism>
<dbReference type="SUPFAM" id="SSF161098">
    <property type="entry name" value="MetI-like"/>
    <property type="match status" value="2"/>
</dbReference>
<evidence type="ECO:0000256" key="6">
    <source>
        <dbReference type="SAM" id="MobiDB-lite"/>
    </source>
</evidence>
<keyword evidence="3 5" id="KW-1133">Transmembrane helix</keyword>
<evidence type="ECO:0000256" key="4">
    <source>
        <dbReference type="ARBA" id="ARBA00023136"/>
    </source>
</evidence>
<dbReference type="PANTHER" id="PTHR42727:SF1">
    <property type="entry name" value="PHOSPHATE TRANSPORT SYSTEM PERMEASE"/>
    <property type="match status" value="1"/>
</dbReference>
<feature type="transmembrane region" description="Helical" evidence="5">
    <location>
        <begin position="665"/>
        <end position="686"/>
    </location>
</feature>
<dbReference type="OrthoDB" id="9785113at2"/>
<protein>
    <submittedName>
        <fullName evidence="7">ABC-type transporter, integral membrane subunit</fullName>
    </submittedName>
</protein>
<evidence type="ECO:0000313" key="7">
    <source>
        <dbReference type="EMBL" id="AKS42224.1"/>
    </source>
</evidence>
<feature type="transmembrane region" description="Helical" evidence="5">
    <location>
        <begin position="471"/>
        <end position="494"/>
    </location>
</feature>
<feature type="transmembrane region" description="Helical" evidence="5">
    <location>
        <begin position="617"/>
        <end position="636"/>
    </location>
</feature>
<dbReference type="PROSITE" id="PS50928">
    <property type="entry name" value="ABC_TM1"/>
    <property type="match status" value="1"/>
</dbReference>
<dbReference type="Gene3D" id="1.10.3720.10">
    <property type="entry name" value="MetI-like"/>
    <property type="match status" value="1"/>
</dbReference>
<dbReference type="GO" id="GO:0055085">
    <property type="term" value="P:transmembrane transport"/>
    <property type="evidence" value="ECO:0007669"/>
    <property type="project" value="InterPro"/>
</dbReference>
<evidence type="ECO:0000256" key="2">
    <source>
        <dbReference type="ARBA" id="ARBA00022692"/>
    </source>
</evidence>
<sequence length="766" mass="83953">MTESSSSDSPRPSHLPSAEAMAKRRRRRYLADGAARWMVRAGGGGVVIALTLIFVYLFSEVFPLLRGASLDEVGTIQTSSLGEGRGVVLGLERYGEIGMRYTDAGELEFFGLETGELLQRTVLELPEGVSITSIGQGEPRSRLVAFGLSDGTAVILKHDSELNFPEEGVREVIPAPDFPLGSEPLVVDPEGRALRAIAVQQARDDVGVAAQMGDGSMTLVRFRVRTGFLTGEREVQRQHWDLPRHEADLTHLELSANLWNLIGTDEAGDLIYWDIARPTQALLRDRVRVASSPERITELAFLNGTFSVVLGTSEGRLSQWFLVRDESEDAGDNVFYLAEAREFTQHEGAITDIKPEYNRKGFVAVDDSGGLGIHYGTSSRTLAMEQISDQPLVAVEVSPVNNMILAEDASGLLHRFDLWNEHPESSLGALWNRVWYEGRSKPEFVWQASSGSDSFEPKYSMVPLTLGTLKAAFFAMLFAMPLAIAGAIYTAYFMTPKIRGVVKPTIEVMEALPTVILGFLAGLWLAPFLENHLPVVFTTLIGLPLSFLLIAFAYAQLPRSLRTRVPPGWEAVILLPVIGLVVWGMVELSPIIEIAFFNGSMRQWFTDVGITYDQRNALVVGIAMGFAVIPTIFSIAEDAVFTVPKHLTQGSLALGATPWQTVTRVVLLTASPGIFSAVMIGFGRAVGETMIVLMATGNSPVLNFNIFEGMRTLSANIAVELPETAVNSTHFRILFLAGLVLFAMTFVVNTIAEIVRQRLRARYSNL</sequence>
<dbReference type="GO" id="GO:0005886">
    <property type="term" value="C:plasma membrane"/>
    <property type="evidence" value="ECO:0007669"/>
    <property type="project" value="UniProtKB-SubCell"/>
</dbReference>
<dbReference type="Proteomes" id="UP000066624">
    <property type="component" value="Chromosome"/>
</dbReference>
<keyword evidence="2 5" id="KW-0812">Transmembrane</keyword>
<evidence type="ECO:0000256" key="3">
    <source>
        <dbReference type="ARBA" id="ARBA00022989"/>
    </source>
</evidence>
<dbReference type="PATRIC" id="fig|1579979.3.peg.1900"/>
<dbReference type="CDD" id="cd06261">
    <property type="entry name" value="TM_PBP2"/>
    <property type="match status" value="1"/>
</dbReference>
<feature type="transmembrane region" description="Helical" evidence="5">
    <location>
        <begin position="37"/>
        <end position="58"/>
    </location>
</feature>
<comment type="subcellular location">
    <subcellularLocation>
        <location evidence="1 5">Cell membrane</location>
        <topology evidence="1 5">Multi-pass membrane protein</topology>
    </subcellularLocation>
</comment>
<comment type="similarity">
    <text evidence="5">Belongs to the binding-protein-dependent transport system permease family.</text>
</comment>
<feature type="transmembrane region" description="Helical" evidence="5">
    <location>
        <begin position="535"/>
        <end position="557"/>
    </location>
</feature>
<keyword evidence="4 5" id="KW-0472">Membrane</keyword>
<feature type="transmembrane region" description="Helical" evidence="5">
    <location>
        <begin position="731"/>
        <end position="752"/>
    </location>
</feature>
<evidence type="ECO:0000313" key="8">
    <source>
        <dbReference type="Proteomes" id="UP000066624"/>
    </source>
</evidence>
<keyword evidence="8" id="KW-1185">Reference proteome</keyword>
<feature type="compositionally biased region" description="Low complexity" evidence="6">
    <location>
        <begin position="1"/>
        <end position="17"/>
    </location>
</feature>
<dbReference type="KEGG" id="wma:WM2015_1857"/>
<dbReference type="STRING" id="1579979.WM2015_1857"/>
<feature type="region of interest" description="Disordered" evidence="6">
    <location>
        <begin position="1"/>
        <end position="20"/>
    </location>
</feature>
<gene>
    <name evidence="7" type="ORF">WM2015_1857</name>
</gene>
<dbReference type="Pfam" id="PF00528">
    <property type="entry name" value="BPD_transp_1"/>
    <property type="match status" value="1"/>
</dbReference>
<accession>A0A0K0XX11</accession>
<feature type="transmembrane region" description="Helical" evidence="5">
    <location>
        <begin position="569"/>
        <end position="597"/>
    </location>
</feature>
<dbReference type="InterPro" id="IPR000515">
    <property type="entry name" value="MetI-like"/>
</dbReference>
<name>A0A0K0XX11_9GAMM</name>
<dbReference type="PANTHER" id="PTHR42727">
    <property type="entry name" value="PHOSPHATE TRANSPORT SYSTEM PERMEASE PROTEIN"/>
    <property type="match status" value="1"/>
</dbReference>
<feature type="transmembrane region" description="Helical" evidence="5">
    <location>
        <begin position="506"/>
        <end position="529"/>
    </location>
</feature>
<dbReference type="InterPro" id="IPR035906">
    <property type="entry name" value="MetI-like_sf"/>
</dbReference>
<dbReference type="AlphaFoldDB" id="A0A0K0XX11"/>
<dbReference type="InterPro" id="IPR036322">
    <property type="entry name" value="WD40_repeat_dom_sf"/>
</dbReference>
<dbReference type="EMBL" id="CP012154">
    <property type="protein sequence ID" value="AKS42224.1"/>
    <property type="molecule type" value="Genomic_DNA"/>
</dbReference>
<evidence type="ECO:0000256" key="5">
    <source>
        <dbReference type="RuleBase" id="RU363032"/>
    </source>
</evidence>
<reference evidence="7 8" key="1">
    <citation type="submission" date="2015-07" db="EMBL/GenBank/DDBJ databases">
        <authorList>
            <person name="Noorani M."/>
        </authorList>
    </citation>
    <scope>NUCLEOTIDE SEQUENCE [LARGE SCALE GENOMIC DNA]</scope>
    <source>
        <strain evidence="7 8">KCTC 42284</strain>
    </source>
</reference>
<dbReference type="SUPFAM" id="SSF50978">
    <property type="entry name" value="WD40 repeat-like"/>
    <property type="match status" value="1"/>
</dbReference>
<evidence type="ECO:0000256" key="1">
    <source>
        <dbReference type="ARBA" id="ARBA00004651"/>
    </source>
</evidence>